<dbReference type="PROSITE" id="PS50982">
    <property type="entry name" value="MBD"/>
    <property type="match status" value="1"/>
</dbReference>
<dbReference type="InterPro" id="IPR016177">
    <property type="entry name" value="DNA-bd_dom_sf"/>
</dbReference>
<dbReference type="PANTHER" id="PTHR33729:SF12">
    <property type="entry name" value="MBD DOMAIN-CONTAINING PROTEIN"/>
    <property type="match status" value="1"/>
</dbReference>
<feature type="compositionally biased region" description="Basic and acidic residues" evidence="6">
    <location>
        <begin position="125"/>
        <end position="236"/>
    </location>
</feature>
<feature type="compositionally biased region" description="Basic and acidic residues" evidence="6">
    <location>
        <begin position="9"/>
        <end position="24"/>
    </location>
</feature>
<evidence type="ECO:0000256" key="2">
    <source>
        <dbReference type="ARBA" id="ARBA00023015"/>
    </source>
</evidence>
<keyword evidence="4" id="KW-0804">Transcription</keyword>
<feature type="compositionally biased region" description="Basic residues" evidence="6">
    <location>
        <begin position="113"/>
        <end position="124"/>
    </location>
</feature>
<keyword evidence="2" id="KW-0805">Transcription regulation</keyword>
<name>A0A5A7US65_CUCMM</name>
<feature type="compositionally biased region" description="Basic and acidic residues" evidence="6">
    <location>
        <begin position="90"/>
        <end position="102"/>
    </location>
</feature>
<dbReference type="EMBL" id="SSTE01006676">
    <property type="protein sequence ID" value="KAA0058753.1"/>
    <property type="molecule type" value="Genomic_DNA"/>
</dbReference>
<evidence type="ECO:0000256" key="4">
    <source>
        <dbReference type="ARBA" id="ARBA00023163"/>
    </source>
</evidence>
<proteinExistence type="predicted"/>
<dbReference type="InterPro" id="IPR001739">
    <property type="entry name" value="Methyl_CpG_DNA-bd"/>
</dbReference>
<dbReference type="GO" id="GO:0005634">
    <property type="term" value="C:nucleus"/>
    <property type="evidence" value="ECO:0007669"/>
    <property type="project" value="UniProtKB-SubCell"/>
</dbReference>
<dbReference type="Proteomes" id="UP000321393">
    <property type="component" value="Unassembled WGS sequence"/>
</dbReference>
<feature type="compositionally biased region" description="Basic and acidic residues" evidence="6">
    <location>
        <begin position="332"/>
        <end position="351"/>
    </location>
</feature>
<evidence type="ECO:0000256" key="5">
    <source>
        <dbReference type="ARBA" id="ARBA00023242"/>
    </source>
</evidence>
<keyword evidence="5" id="KW-0539">Nucleus</keyword>
<dbReference type="InterPro" id="IPR039622">
    <property type="entry name" value="MBD10/11"/>
</dbReference>
<accession>A0A5A7US65</accession>
<evidence type="ECO:0000256" key="3">
    <source>
        <dbReference type="ARBA" id="ARBA00023125"/>
    </source>
</evidence>
<organism evidence="8 10">
    <name type="scientific">Cucumis melo var. makuwa</name>
    <name type="common">Oriental melon</name>
    <dbReference type="NCBI Taxonomy" id="1194695"/>
    <lineage>
        <taxon>Eukaryota</taxon>
        <taxon>Viridiplantae</taxon>
        <taxon>Streptophyta</taxon>
        <taxon>Embryophyta</taxon>
        <taxon>Tracheophyta</taxon>
        <taxon>Spermatophyta</taxon>
        <taxon>Magnoliopsida</taxon>
        <taxon>eudicotyledons</taxon>
        <taxon>Gunneridae</taxon>
        <taxon>Pentapetalae</taxon>
        <taxon>rosids</taxon>
        <taxon>fabids</taxon>
        <taxon>Cucurbitales</taxon>
        <taxon>Cucurbitaceae</taxon>
        <taxon>Benincaseae</taxon>
        <taxon>Cucumis</taxon>
    </lineage>
</organism>
<dbReference type="OrthoDB" id="1435582at2759"/>
<evidence type="ECO:0000313" key="11">
    <source>
        <dbReference type="Proteomes" id="UP000321947"/>
    </source>
</evidence>
<evidence type="ECO:0000313" key="10">
    <source>
        <dbReference type="Proteomes" id="UP000321393"/>
    </source>
</evidence>
<comment type="caution">
    <text evidence="8">The sequence shown here is derived from an EMBL/GenBank/DDBJ whole genome shotgun (WGS) entry which is preliminary data.</text>
</comment>
<sequence length="399" mass="44756">MENEVALQNKEHPENPLEGSKDEVSFQLPAPPSWKKLFSPKKGGAPRKNDIVFIAPTGEEISNRKQLEQYLKSHPGDITLSDFDWSTGETPRRSTRISEKAKATPPQEEPPKKRARKSPGSKKKEHNETEKSDGGKECKIKDAEMSEKDNAERENENSKDEEPNKEDETKRKELETAKGEEPKNEDEKTEKETETAKDEEPKKVDETKDREIETSKDEEANKEDIESKETEQKNATETKNGQLDTEDGKKVEDQSRENVPNQEVATAGEKVTLEVGQDKENGPETEAEKAIDSCCMKQEKPNLGTTKENGVAEQEKCRGTERPPASEGTITENKDTQKHDGKHEIQGENRGSENLSEVTAITLPFMPNICLDKMGTVAADLVLLVSGFLEWSLAWWLLG</sequence>
<keyword evidence="3" id="KW-0238">DNA-binding</keyword>
<feature type="compositionally biased region" description="Basic and acidic residues" evidence="6">
    <location>
        <begin position="246"/>
        <end position="256"/>
    </location>
</feature>
<feature type="domain" description="MBD" evidence="7">
    <location>
        <begin position="20"/>
        <end position="90"/>
    </location>
</feature>
<evidence type="ECO:0000313" key="9">
    <source>
        <dbReference type="EMBL" id="TYK10547.1"/>
    </source>
</evidence>
<dbReference type="Pfam" id="PF01429">
    <property type="entry name" value="MBD"/>
    <property type="match status" value="1"/>
</dbReference>
<evidence type="ECO:0000259" key="7">
    <source>
        <dbReference type="PROSITE" id="PS50982"/>
    </source>
</evidence>
<evidence type="ECO:0000256" key="6">
    <source>
        <dbReference type="SAM" id="MobiDB-lite"/>
    </source>
</evidence>
<gene>
    <name evidence="9" type="ORF">E5676_scaffold459G002000</name>
    <name evidence="8" type="ORF">E6C27_scaffold339G002250</name>
</gene>
<reference evidence="10 11" key="1">
    <citation type="submission" date="2019-08" db="EMBL/GenBank/DDBJ databases">
        <title>Draft genome sequences of two oriental melons (Cucumis melo L. var makuwa).</title>
        <authorList>
            <person name="Kwon S.-Y."/>
        </authorList>
    </citation>
    <scope>NUCLEOTIDE SEQUENCE [LARGE SCALE GENOMIC DNA]</scope>
    <source>
        <strain evidence="11">cv. Chang Bougi</strain>
        <strain evidence="10">cv. SW 3</strain>
        <tissue evidence="8">Leaf</tissue>
    </source>
</reference>
<evidence type="ECO:0000256" key="1">
    <source>
        <dbReference type="ARBA" id="ARBA00004123"/>
    </source>
</evidence>
<comment type="subcellular location">
    <subcellularLocation>
        <location evidence="1">Nucleus</location>
    </subcellularLocation>
</comment>
<feature type="region of interest" description="Disordered" evidence="6">
    <location>
        <begin position="1"/>
        <end position="353"/>
    </location>
</feature>
<dbReference type="EMBL" id="SSTD01011126">
    <property type="protein sequence ID" value="TYK10547.1"/>
    <property type="molecule type" value="Genomic_DNA"/>
</dbReference>
<dbReference type="Proteomes" id="UP000321947">
    <property type="component" value="Unassembled WGS sequence"/>
</dbReference>
<dbReference type="SUPFAM" id="SSF54171">
    <property type="entry name" value="DNA-binding domain"/>
    <property type="match status" value="1"/>
</dbReference>
<protein>
    <submittedName>
        <fullName evidence="8">Methyl-CpG-binding domain-containing protein 11</fullName>
    </submittedName>
</protein>
<dbReference type="AlphaFoldDB" id="A0A5A7US65"/>
<dbReference type="Gene3D" id="3.30.890.10">
    <property type="entry name" value="Methyl-cpg-binding Protein 2, Chain A"/>
    <property type="match status" value="1"/>
</dbReference>
<dbReference type="GO" id="GO:0003677">
    <property type="term" value="F:DNA binding"/>
    <property type="evidence" value="ECO:0007669"/>
    <property type="project" value="UniProtKB-KW"/>
</dbReference>
<dbReference type="PANTHER" id="PTHR33729">
    <property type="entry name" value="METHYL-CPG BINDING DOMAIN CONTAINING PROTEIN, EXPRESSED"/>
    <property type="match status" value="1"/>
</dbReference>
<feature type="compositionally biased region" description="Basic and acidic residues" evidence="6">
    <location>
        <begin position="276"/>
        <end position="291"/>
    </location>
</feature>
<evidence type="ECO:0000313" key="8">
    <source>
        <dbReference type="EMBL" id="KAA0058753.1"/>
    </source>
</evidence>